<dbReference type="SUPFAM" id="SSF50249">
    <property type="entry name" value="Nucleic acid-binding proteins"/>
    <property type="match status" value="1"/>
</dbReference>
<accession>A0ABT8EY67</accession>
<protein>
    <submittedName>
        <fullName evidence="3">OB-fold domain-containing protein</fullName>
    </submittedName>
</protein>
<dbReference type="Gene3D" id="6.10.30.10">
    <property type="match status" value="1"/>
</dbReference>
<gene>
    <name evidence="3" type="ORF">QWY29_16490</name>
</gene>
<dbReference type="PANTHER" id="PTHR34075:SF5">
    <property type="entry name" value="BLR3430 PROTEIN"/>
    <property type="match status" value="1"/>
</dbReference>
<dbReference type="PANTHER" id="PTHR34075">
    <property type="entry name" value="BLR3430 PROTEIN"/>
    <property type="match status" value="1"/>
</dbReference>
<evidence type="ECO:0000313" key="4">
    <source>
        <dbReference type="Proteomes" id="UP001168537"/>
    </source>
</evidence>
<dbReference type="RefSeq" id="WP_300962131.1">
    <property type="nucleotide sequence ID" value="NZ_JAUHJR010000008.1"/>
</dbReference>
<sequence length="148" mass="15948">MSAPNPAAVPAATPGIIRPMVGRDTAFFWEGTAVGELRIQRCHDCDALRFPPGPSCPRCHSFDQGHVVAAGTGTVFSYVVHRHPPVPGKELPIVIALIDLDEGVRMVGEVADAVPDGGGAEEIEIGMRLQVDFRRIDDDLTLPTWRKA</sequence>
<dbReference type="Pfam" id="PF12172">
    <property type="entry name" value="zf-ChsH2"/>
    <property type="match status" value="1"/>
</dbReference>
<dbReference type="InterPro" id="IPR052513">
    <property type="entry name" value="Thioester_dehydratase-like"/>
</dbReference>
<evidence type="ECO:0000259" key="1">
    <source>
        <dbReference type="Pfam" id="PF01796"/>
    </source>
</evidence>
<organism evidence="3 4">
    <name type="scientific">Nocardioides abyssi</name>
    <dbReference type="NCBI Taxonomy" id="3058370"/>
    <lineage>
        <taxon>Bacteria</taxon>
        <taxon>Bacillati</taxon>
        <taxon>Actinomycetota</taxon>
        <taxon>Actinomycetes</taxon>
        <taxon>Propionibacteriales</taxon>
        <taxon>Nocardioidaceae</taxon>
        <taxon>Nocardioides</taxon>
    </lineage>
</organism>
<comment type="caution">
    <text evidence="3">The sequence shown here is derived from an EMBL/GenBank/DDBJ whole genome shotgun (WGS) entry which is preliminary data.</text>
</comment>
<reference evidence="3" key="1">
    <citation type="submission" date="2023-06" db="EMBL/GenBank/DDBJ databases">
        <title>Draft genome sequence of Nocardioides sp. SOB72.</title>
        <authorList>
            <person name="Zhang G."/>
        </authorList>
    </citation>
    <scope>NUCLEOTIDE SEQUENCE</scope>
    <source>
        <strain evidence="3">SOB72</strain>
    </source>
</reference>
<feature type="domain" description="ChsH2 C-terminal OB-fold" evidence="1">
    <location>
        <begin position="67"/>
        <end position="134"/>
    </location>
</feature>
<evidence type="ECO:0000313" key="3">
    <source>
        <dbReference type="EMBL" id="MDN4162969.1"/>
    </source>
</evidence>
<feature type="domain" description="ChsH2 rubredoxin-like zinc ribbon" evidence="2">
    <location>
        <begin position="29"/>
        <end position="63"/>
    </location>
</feature>
<dbReference type="InterPro" id="IPR022002">
    <property type="entry name" value="ChsH2_Znr"/>
</dbReference>
<dbReference type="EMBL" id="JAUHJR010000008">
    <property type="protein sequence ID" value="MDN4162969.1"/>
    <property type="molecule type" value="Genomic_DNA"/>
</dbReference>
<dbReference type="InterPro" id="IPR012340">
    <property type="entry name" value="NA-bd_OB-fold"/>
</dbReference>
<dbReference type="Proteomes" id="UP001168537">
    <property type="component" value="Unassembled WGS sequence"/>
</dbReference>
<dbReference type="InterPro" id="IPR002878">
    <property type="entry name" value="ChsH2_C"/>
</dbReference>
<name>A0ABT8EY67_9ACTN</name>
<evidence type="ECO:0000259" key="2">
    <source>
        <dbReference type="Pfam" id="PF12172"/>
    </source>
</evidence>
<proteinExistence type="predicted"/>
<keyword evidence="4" id="KW-1185">Reference proteome</keyword>
<dbReference type="Pfam" id="PF01796">
    <property type="entry name" value="OB_ChsH2_C"/>
    <property type="match status" value="1"/>
</dbReference>